<keyword evidence="1" id="KW-0812">Transmembrane</keyword>
<dbReference type="Proteomes" id="UP000310158">
    <property type="component" value="Unassembled WGS sequence"/>
</dbReference>
<dbReference type="EMBL" id="SGPL01000183">
    <property type="protein sequence ID" value="THH15932.1"/>
    <property type="molecule type" value="Genomic_DNA"/>
</dbReference>
<feature type="transmembrane region" description="Helical" evidence="1">
    <location>
        <begin position="93"/>
        <end position="115"/>
    </location>
</feature>
<organism evidence="2 3">
    <name type="scientific">Bondarzewia mesenterica</name>
    <dbReference type="NCBI Taxonomy" id="1095465"/>
    <lineage>
        <taxon>Eukaryota</taxon>
        <taxon>Fungi</taxon>
        <taxon>Dikarya</taxon>
        <taxon>Basidiomycota</taxon>
        <taxon>Agaricomycotina</taxon>
        <taxon>Agaricomycetes</taxon>
        <taxon>Russulales</taxon>
        <taxon>Bondarzewiaceae</taxon>
        <taxon>Bondarzewia</taxon>
    </lineage>
</organism>
<evidence type="ECO:0000256" key="1">
    <source>
        <dbReference type="SAM" id="Phobius"/>
    </source>
</evidence>
<evidence type="ECO:0000313" key="3">
    <source>
        <dbReference type="Proteomes" id="UP000310158"/>
    </source>
</evidence>
<gene>
    <name evidence="2" type="ORF">EW146_g4623</name>
</gene>
<keyword evidence="1" id="KW-1133">Transmembrane helix</keyword>
<evidence type="ECO:0000313" key="2">
    <source>
        <dbReference type="EMBL" id="THH15932.1"/>
    </source>
</evidence>
<keyword evidence="3" id="KW-1185">Reference proteome</keyword>
<name>A0A4S4LU44_9AGAM</name>
<accession>A0A4S4LU44</accession>
<dbReference type="AlphaFoldDB" id="A0A4S4LU44"/>
<feature type="transmembrane region" description="Helical" evidence="1">
    <location>
        <begin position="65"/>
        <end position="87"/>
    </location>
</feature>
<reference evidence="2 3" key="1">
    <citation type="submission" date="2019-02" db="EMBL/GenBank/DDBJ databases">
        <title>Genome sequencing of the rare red list fungi Bondarzewia mesenterica.</title>
        <authorList>
            <person name="Buettner E."/>
            <person name="Kellner H."/>
        </authorList>
    </citation>
    <scope>NUCLEOTIDE SEQUENCE [LARGE SCALE GENOMIC DNA]</scope>
    <source>
        <strain evidence="2 3">DSM 108281</strain>
    </source>
</reference>
<proteinExistence type="predicted"/>
<sequence length="152" mass="16885">MIFHFILVPGYGSSPLGPPARLGHLVIFSPFSLPLRSMVDRPPVVDDDVQSLAIVLRRLWTLCEALYVAAAFFNAIVFATYISPFYFPVDVETLNCACITFGVATTFGILSRYFAPDKWLVKERILQALADSAQQSMEHVDEPISPTKSSRS</sequence>
<keyword evidence="1" id="KW-0472">Membrane</keyword>
<comment type="caution">
    <text evidence="2">The sequence shown here is derived from an EMBL/GenBank/DDBJ whole genome shotgun (WGS) entry which is preliminary data.</text>
</comment>
<protein>
    <submittedName>
        <fullName evidence="2">Uncharacterized protein</fullName>
    </submittedName>
</protein>